<keyword evidence="2" id="KW-1185">Reference proteome</keyword>
<dbReference type="AlphaFoldDB" id="A0A554NBQ1"/>
<organism evidence="1 2">
    <name type="scientific">Haloglomus irregulare</name>
    <dbReference type="NCBI Taxonomy" id="2234134"/>
    <lineage>
        <taxon>Archaea</taxon>
        <taxon>Methanobacteriati</taxon>
        <taxon>Methanobacteriota</taxon>
        <taxon>Stenosarchaea group</taxon>
        <taxon>Halobacteria</taxon>
        <taxon>Halobacteriales</taxon>
        <taxon>Natronomonadaceae</taxon>
        <taxon>Haloglomus</taxon>
    </lineage>
</organism>
<evidence type="ECO:0000313" key="1">
    <source>
        <dbReference type="EMBL" id="TSD14803.1"/>
    </source>
</evidence>
<gene>
    <name evidence="1" type="ORF">DP107_07510</name>
</gene>
<protein>
    <submittedName>
        <fullName evidence="1">Uncharacterized protein</fullName>
    </submittedName>
</protein>
<dbReference type="EMBL" id="QMDX01000003">
    <property type="protein sequence ID" value="TSD14803.1"/>
    <property type="molecule type" value="Genomic_DNA"/>
</dbReference>
<dbReference type="RefSeq" id="WP_144261523.1">
    <property type="nucleotide sequence ID" value="NZ_QMDX01000003.1"/>
</dbReference>
<dbReference type="Proteomes" id="UP000319894">
    <property type="component" value="Unassembled WGS sequence"/>
</dbReference>
<evidence type="ECO:0000313" key="2">
    <source>
        <dbReference type="Proteomes" id="UP000319894"/>
    </source>
</evidence>
<comment type="caution">
    <text evidence="1">The sequence shown here is derived from an EMBL/GenBank/DDBJ whole genome shotgun (WGS) entry which is preliminary data.</text>
</comment>
<dbReference type="InParanoid" id="A0A554NBQ1"/>
<proteinExistence type="predicted"/>
<accession>A0A554NBQ1</accession>
<name>A0A554NBQ1_9EURY</name>
<reference evidence="1 2" key="1">
    <citation type="submission" date="2018-06" db="EMBL/GenBank/DDBJ databases">
        <title>Natronomonas sp. F16-60 a new haloarchaeon isolated from a solar saltern of Isla Cristina, Huelva, Spain.</title>
        <authorList>
            <person name="Duran-Viseras A."/>
            <person name="Sanchez-Porro C."/>
            <person name="Ventosa A."/>
        </authorList>
    </citation>
    <scope>NUCLEOTIDE SEQUENCE [LARGE SCALE GENOMIC DNA]</scope>
    <source>
        <strain evidence="1 2">F16-60</strain>
    </source>
</reference>
<sequence>MTQLKSKDPTDWMGVYKRLEDMPADRRLSQYEDWYENRDVWGEWADIATDQHQSDRYAQYTDRTERSWRAHMEAQDRHHALARPDDIDSWCEKILNRCVPVSAYQIYFTRIEPFYTWLQQHRDHPHCYHPVWMAAANGDATATIWKAKMEGRGR</sequence>
<dbReference type="OrthoDB" id="240960at2157"/>